<gene>
    <name evidence="2" type="ORF">EHQ23_08125</name>
    <name evidence="3" type="ORF">EHQ26_00055</name>
</gene>
<accession>A0A4R9IUL3</accession>
<dbReference type="EMBL" id="RQFL01000005">
    <property type="protein sequence ID" value="TGK94975.1"/>
    <property type="molecule type" value="Genomic_DNA"/>
</dbReference>
<evidence type="ECO:0000313" key="5">
    <source>
        <dbReference type="Proteomes" id="UP000297918"/>
    </source>
</evidence>
<dbReference type="EMBL" id="RQFM01000020">
    <property type="protein sequence ID" value="TGK86214.1"/>
    <property type="molecule type" value="Genomic_DNA"/>
</dbReference>
<name>A0A4R9IUL3_9LEPT</name>
<organism evidence="2 4">
    <name type="scientific">Leptospira bourretii</name>
    <dbReference type="NCBI Taxonomy" id="2484962"/>
    <lineage>
        <taxon>Bacteria</taxon>
        <taxon>Pseudomonadati</taxon>
        <taxon>Spirochaetota</taxon>
        <taxon>Spirochaetia</taxon>
        <taxon>Leptospirales</taxon>
        <taxon>Leptospiraceae</taxon>
        <taxon>Leptospira</taxon>
    </lineage>
</organism>
<comment type="caution">
    <text evidence="2">The sequence shown here is derived from an EMBL/GenBank/DDBJ whole genome shotgun (WGS) entry which is preliminary data.</text>
</comment>
<sequence length="239" mass="27245">MRSKIYLLIILFIAISIQGRDREFEKRYSRVNLGKPKPIAEASSFLMEPGKKKDLYHAKKLVDGSLSSSWCTSKNKGIGEILYIPFNSTFTESYIYSKKNHTITIRISNGYGGSVELFQKNNRAKQMTLEIYELAFTDTLDIGVETVPNYPRKILEGPILNSKHEIEFEDDPSSRDIDIPIELKIMPKERINKFASPDLFLKFTILEIYPGSKYNDLCIAEMAVYGESITLPTPLRSGN</sequence>
<dbReference type="NCBIfam" id="NF047619">
    <property type="entry name" value="NADase_discoid"/>
    <property type="match status" value="1"/>
</dbReference>
<keyword evidence="5" id="KW-1185">Reference proteome</keyword>
<reference evidence="3" key="1">
    <citation type="submission" date="2018-10" db="EMBL/GenBank/DDBJ databases">
        <authorList>
            <person name="Vincent A.T."/>
            <person name="Schiettekatte O."/>
            <person name="Bourhy P."/>
            <person name="Veyrier F.J."/>
            <person name="Picardeau M."/>
        </authorList>
    </citation>
    <scope>NUCLEOTIDE SEQUENCE</scope>
    <source>
        <strain evidence="3">201800281</strain>
    </source>
</reference>
<dbReference type="RefSeq" id="WP_135746996.1">
    <property type="nucleotide sequence ID" value="NZ_RQFL01000005.1"/>
</dbReference>
<feature type="domain" description="NAD glycohydrolase translocation F5/8 type C" evidence="1">
    <location>
        <begin position="40"/>
        <end position="224"/>
    </location>
</feature>
<evidence type="ECO:0000313" key="2">
    <source>
        <dbReference type="EMBL" id="TGK86214.1"/>
    </source>
</evidence>
<dbReference type="InterPro" id="IPR057561">
    <property type="entry name" value="NADase_transloc"/>
</dbReference>
<evidence type="ECO:0000313" key="4">
    <source>
        <dbReference type="Proteomes" id="UP000297394"/>
    </source>
</evidence>
<reference evidence="2 4" key="2">
    <citation type="journal article" date="2019" name="PLoS Negl. Trop. Dis.">
        <title>Revisiting the worldwide diversity of Leptospira species in the environment.</title>
        <authorList>
            <person name="Vincent A.T."/>
            <person name="Schiettekatte O."/>
            <person name="Bourhy P."/>
            <person name="Veyrier F.J."/>
            <person name="Picardeau M."/>
        </authorList>
    </citation>
    <scope>NUCLEOTIDE SEQUENCE [LARGE SCALE GENOMIC DNA]</scope>
    <source>
        <strain evidence="2 4">201800280</strain>
        <strain evidence="3">201800281</strain>
    </source>
</reference>
<evidence type="ECO:0000259" key="1">
    <source>
        <dbReference type="Pfam" id="PF25302"/>
    </source>
</evidence>
<evidence type="ECO:0000313" key="3">
    <source>
        <dbReference type="EMBL" id="TGK94975.1"/>
    </source>
</evidence>
<dbReference type="AlphaFoldDB" id="A0A4R9IUL3"/>
<protein>
    <recommendedName>
        <fullName evidence="1">NAD glycohydrolase translocation F5/8 type C domain-containing protein</fullName>
    </recommendedName>
</protein>
<dbReference type="Proteomes" id="UP000297918">
    <property type="component" value="Unassembled WGS sequence"/>
</dbReference>
<dbReference type="Proteomes" id="UP000297394">
    <property type="component" value="Unassembled WGS sequence"/>
</dbReference>
<dbReference type="Pfam" id="PF25302">
    <property type="entry name" value="NADase_transloc"/>
    <property type="match status" value="1"/>
</dbReference>
<proteinExistence type="predicted"/>
<dbReference type="OrthoDB" id="85718at2"/>